<evidence type="ECO:0000313" key="2">
    <source>
        <dbReference type="Proteomes" id="UP000220828"/>
    </source>
</evidence>
<reference evidence="1 2" key="1">
    <citation type="submission" date="2017-09" db="EMBL/GenBank/DDBJ databases">
        <title>Whole genomes of Flavobacteriaceae.</title>
        <authorList>
            <person name="Stine C."/>
            <person name="Li C."/>
            <person name="Tadesse D."/>
        </authorList>
    </citation>
    <scope>NUCLEOTIDE SEQUENCE [LARGE SCALE GENOMIC DNA]</scope>
    <source>
        <strain evidence="1 2">ATCC 35036</strain>
    </source>
</reference>
<sequence>MNSNIFKIIILCLCISCKSRHVENRYEDNRDGINGITRDFQYFKKGKKSGVYIYTKLNFRYTLKKGKLNGEMSLIKQKDTLYFCYYNKNKPIGKYINKLYFNVV</sequence>
<accession>A0A2H3KFK2</accession>
<protein>
    <submittedName>
        <fullName evidence="1">Uncharacterized protein</fullName>
    </submittedName>
</protein>
<organism evidence="1 2">
    <name type="scientific">Flavobacterium branchiophilum</name>
    <dbReference type="NCBI Taxonomy" id="55197"/>
    <lineage>
        <taxon>Bacteria</taxon>
        <taxon>Pseudomonadati</taxon>
        <taxon>Bacteroidota</taxon>
        <taxon>Flavobacteriia</taxon>
        <taxon>Flavobacteriales</taxon>
        <taxon>Flavobacteriaceae</taxon>
        <taxon>Flavobacterium</taxon>
    </lineage>
</organism>
<gene>
    <name evidence="1" type="ORF">B0A77_14455</name>
</gene>
<name>A0A2H3KFK2_9FLAO</name>
<dbReference type="AlphaFoldDB" id="A0A2H3KFK2"/>
<comment type="caution">
    <text evidence="1">The sequence shown here is derived from an EMBL/GenBank/DDBJ whole genome shotgun (WGS) entry which is preliminary data.</text>
</comment>
<dbReference type="EMBL" id="PCMW01000121">
    <property type="protein sequence ID" value="PDS22032.1"/>
    <property type="molecule type" value="Genomic_DNA"/>
</dbReference>
<evidence type="ECO:0000313" key="1">
    <source>
        <dbReference type="EMBL" id="PDS22032.1"/>
    </source>
</evidence>
<dbReference type="Proteomes" id="UP000220828">
    <property type="component" value="Unassembled WGS sequence"/>
</dbReference>
<proteinExistence type="predicted"/>